<keyword evidence="8" id="KW-0573">Peptidoglycan synthesis</keyword>
<evidence type="ECO:0000256" key="1">
    <source>
        <dbReference type="ARBA" id="ARBA00004496"/>
    </source>
</evidence>
<dbReference type="InterPro" id="IPR011761">
    <property type="entry name" value="ATP-grasp"/>
</dbReference>
<keyword evidence="3" id="KW-0963">Cytoplasm</keyword>
<dbReference type="InterPro" id="IPR016185">
    <property type="entry name" value="PreATP-grasp_dom_sf"/>
</dbReference>
<evidence type="ECO:0000256" key="3">
    <source>
        <dbReference type="ARBA" id="ARBA00022490"/>
    </source>
</evidence>
<dbReference type="InterPro" id="IPR000291">
    <property type="entry name" value="D-Ala_lig_Van_CS"/>
</dbReference>
<dbReference type="RefSeq" id="XP_066932763.1">
    <property type="nucleotide sequence ID" value="XM_067076662.1"/>
</dbReference>
<evidence type="ECO:0000256" key="5">
    <source>
        <dbReference type="ARBA" id="ARBA00022741"/>
    </source>
</evidence>
<dbReference type="GO" id="GO:0008716">
    <property type="term" value="F:D-alanine-D-alanine ligase activity"/>
    <property type="evidence" value="ECO:0007669"/>
    <property type="project" value="InterPro"/>
</dbReference>
<keyword evidence="9" id="KW-0961">Cell wall biogenesis/degradation</keyword>
<feature type="domain" description="ATP-grasp" evidence="11">
    <location>
        <begin position="124"/>
        <end position="328"/>
    </location>
</feature>
<dbReference type="InterPro" id="IPR013815">
    <property type="entry name" value="ATP_grasp_subdomain_1"/>
</dbReference>
<dbReference type="InterPro" id="IPR011095">
    <property type="entry name" value="Dala_Dala_lig_C"/>
</dbReference>
<dbReference type="SUPFAM" id="SSF56059">
    <property type="entry name" value="Glutathione synthetase ATP-binding domain-like"/>
    <property type="match status" value="1"/>
</dbReference>
<dbReference type="InterPro" id="IPR005905">
    <property type="entry name" value="D_ala_D_ala"/>
</dbReference>
<dbReference type="GO" id="GO:0005524">
    <property type="term" value="F:ATP binding"/>
    <property type="evidence" value="ECO:0007669"/>
    <property type="project" value="UniProtKB-UniRule"/>
</dbReference>
<proteinExistence type="inferred from homology"/>
<evidence type="ECO:0000256" key="10">
    <source>
        <dbReference type="PROSITE-ProRule" id="PRU00409"/>
    </source>
</evidence>
<dbReference type="GO" id="GO:0005737">
    <property type="term" value="C:cytoplasm"/>
    <property type="evidence" value="ECO:0007669"/>
    <property type="project" value="UniProtKB-SubCell"/>
</dbReference>
<keyword evidence="5 10" id="KW-0547">Nucleotide-binding</keyword>
<evidence type="ECO:0000256" key="9">
    <source>
        <dbReference type="ARBA" id="ARBA00023316"/>
    </source>
</evidence>
<evidence type="ECO:0000256" key="2">
    <source>
        <dbReference type="ARBA" id="ARBA00010871"/>
    </source>
</evidence>
<protein>
    <recommendedName>
        <fullName evidence="11">ATP-grasp domain-containing protein</fullName>
    </recommendedName>
</protein>
<evidence type="ECO:0000256" key="6">
    <source>
        <dbReference type="ARBA" id="ARBA00022840"/>
    </source>
</evidence>
<dbReference type="PANTHER" id="PTHR23132">
    <property type="entry name" value="D-ALANINE--D-ALANINE LIGASE"/>
    <property type="match status" value="1"/>
</dbReference>
<keyword evidence="4" id="KW-0436">Ligase</keyword>
<evidence type="ECO:0000313" key="13">
    <source>
        <dbReference type="Proteomes" id="UP000594262"/>
    </source>
</evidence>
<dbReference type="Gene3D" id="3.30.1490.20">
    <property type="entry name" value="ATP-grasp fold, A domain"/>
    <property type="match status" value="1"/>
</dbReference>
<dbReference type="EnsemblMetazoa" id="CLYHEMT019311.1">
    <property type="protein sequence ID" value="CLYHEMP019311.1"/>
    <property type="gene ID" value="CLYHEMG019311"/>
</dbReference>
<dbReference type="Pfam" id="PF07478">
    <property type="entry name" value="Dala_Dala_lig_C"/>
    <property type="match status" value="1"/>
</dbReference>
<dbReference type="AlphaFoldDB" id="A0A7M5X9G7"/>
<evidence type="ECO:0000256" key="7">
    <source>
        <dbReference type="ARBA" id="ARBA00022960"/>
    </source>
</evidence>
<reference evidence="12" key="1">
    <citation type="submission" date="2021-01" db="UniProtKB">
        <authorList>
            <consortium name="EnsemblMetazoa"/>
        </authorList>
    </citation>
    <scope>IDENTIFICATION</scope>
</reference>
<dbReference type="OrthoDB" id="7679175at2759"/>
<name>A0A7M5X9G7_9CNID</name>
<comment type="similarity">
    <text evidence="2">Belongs to the D-alanine--D-alanine ligase family.</text>
</comment>
<dbReference type="Gene3D" id="3.40.50.20">
    <property type="match status" value="1"/>
</dbReference>
<keyword evidence="13" id="KW-1185">Reference proteome</keyword>
<dbReference type="PANTHER" id="PTHR23132:SF23">
    <property type="entry name" value="D-ALANINE--D-ALANINE LIGASE B"/>
    <property type="match status" value="1"/>
</dbReference>
<dbReference type="Gene3D" id="3.30.470.20">
    <property type="entry name" value="ATP-grasp fold, B domain"/>
    <property type="match status" value="1"/>
</dbReference>
<evidence type="ECO:0000313" key="12">
    <source>
        <dbReference type="EnsemblMetazoa" id="CLYHEMP019311.1"/>
    </source>
</evidence>
<dbReference type="HAMAP" id="MF_00047">
    <property type="entry name" value="Dala_Dala_lig"/>
    <property type="match status" value="1"/>
</dbReference>
<dbReference type="NCBIfam" id="NF002527">
    <property type="entry name" value="PRK01966.1-3"/>
    <property type="match status" value="1"/>
</dbReference>
<keyword evidence="7" id="KW-0133">Cell shape</keyword>
<dbReference type="SUPFAM" id="SSF52440">
    <property type="entry name" value="PreATP-grasp domain"/>
    <property type="match status" value="1"/>
</dbReference>
<dbReference type="PROSITE" id="PS00843">
    <property type="entry name" value="DALA_DALA_LIGASE_1"/>
    <property type="match status" value="1"/>
</dbReference>
<dbReference type="Pfam" id="PF01820">
    <property type="entry name" value="Dala_Dala_lig_N"/>
    <property type="match status" value="1"/>
</dbReference>
<evidence type="ECO:0000256" key="4">
    <source>
        <dbReference type="ARBA" id="ARBA00022598"/>
    </source>
</evidence>
<dbReference type="InterPro" id="IPR011127">
    <property type="entry name" value="Dala_Dala_lig_N"/>
</dbReference>
<dbReference type="NCBIfam" id="TIGR01205">
    <property type="entry name" value="D_ala_D_alaTIGR"/>
    <property type="match status" value="1"/>
</dbReference>
<keyword evidence="6 10" id="KW-0067">ATP-binding</keyword>
<evidence type="ECO:0000259" key="11">
    <source>
        <dbReference type="PROSITE" id="PS50975"/>
    </source>
</evidence>
<dbReference type="GeneID" id="136820477"/>
<accession>A0A7M5X9G7</accession>
<dbReference type="GO" id="GO:0046872">
    <property type="term" value="F:metal ion binding"/>
    <property type="evidence" value="ECO:0007669"/>
    <property type="project" value="InterPro"/>
</dbReference>
<comment type="subcellular location">
    <subcellularLocation>
        <location evidence="1">Cytoplasm</location>
    </subcellularLocation>
</comment>
<dbReference type="PROSITE" id="PS50975">
    <property type="entry name" value="ATP_GRASP"/>
    <property type="match status" value="1"/>
</dbReference>
<evidence type="ECO:0000256" key="8">
    <source>
        <dbReference type="ARBA" id="ARBA00022984"/>
    </source>
</evidence>
<sequence length="333" mass="37340">MQDKMLRVAVIEGGYSKEKDISVKSAQGVFENLDLSKYLPTRVYIDDVEWTAYDADGRYPINKNDFSFIHKDNIKITFDVAFILVHGTPGEDGKLQGYFDMIGIPYTTSSAVVTTLAFHKFYVKQFIRSLNLANVAEAVLVKRGETVNDDEVLMKIGLPCFVKPTDGGSSYGVTKVKEKTQLQEAISLAFKHGSQVMIESFVGGREITNGVYRKADKQIKVLPITEIITDNEFFDYEAKYEGKVDEVTPADLDDKMTMKIKTLTQRIYDALGMRGVVRIDYIINDVNNEPHLIEINNVPGQSAPSSIIPQMARCEQISLHELYGDLIQASLNP</sequence>
<dbReference type="GO" id="GO:0008360">
    <property type="term" value="P:regulation of cell shape"/>
    <property type="evidence" value="ECO:0007669"/>
    <property type="project" value="UniProtKB-KW"/>
</dbReference>
<organism evidence="12 13">
    <name type="scientific">Clytia hemisphaerica</name>
    <dbReference type="NCBI Taxonomy" id="252671"/>
    <lineage>
        <taxon>Eukaryota</taxon>
        <taxon>Metazoa</taxon>
        <taxon>Cnidaria</taxon>
        <taxon>Hydrozoa</taxon>
        <taxon>Hydroidolina</taxon>
        <taxon>Leptothecata</taxon>
        <taxon>Obeliida</taxon>
        <taxon>Clytiidae</taxon>
        <taxon>Clytia</taxon>
    </lineage>
</organism>
<dbReference type="GO" id="GO:0071555">
    <property type="term" value="P:cell wall organization"/>
    <property type="evidence" value="ECO:0007669"/>
    <property type="project" value="UniProtKB-KW"/>
</dbReference>
<dbReference type="PIRSF" id="PIRSF039102">
    <property type="entry name" value="Ddl/VanB"/>
    <property type="match status" value="1"/>
</dbReference>
<dbReference type="Proteomes" id="UP000594262">
    <property type="component" value="Unplaced"/>
</dbReference>